<evidence type="ECO:0000313" key="4">
    <source>
        <dbReference type="Proteomes" id="UP001057381"/>
    </source>
</evidence>
<gene>
    <name evidence="3" type="ORF">KFV11_02335</name>
</gene>
<dbReference type="SUPFAM" id="SSF51735">
    <property type="entry name" value="NAD(P)-binding Rossmann-fold domains"/>
    <property type="match status" value="1"/>
</dbReference>
<dbReference type="RefSeq" id="WP_254250255.1">
    <property type="nucleotide sequence ID" value="NZ_CP073809.1"/>
</dbReference>
<dbReference type="InterPro" id="IPR013154">
    <property type="entry name" value="ADH-like_N"/>
</dbReference>
<reference evidence="3" key="1">
    <citation type="submission" date="2021-04" db="EMBL/GenBank/DDBJ databases">
        <title>Complete Genome Sequences of Macrococcus spp. from dog and cattle.</title>
        <authorList>
            <person name="Schwendener S."/>
            <person name="Perreten V."/>
        </authorList>
    </citation>
    <scope>NUCLEOTIDE SEQUENCE</scope>
    <source>
        <strain evidence="3">Epi0143-OL</strain>
    </source>
</reference>
<dbReference type="PANTHER" id="PTHR11695:SF294">
    <property type="entry name" value="RETICULON-4-INTERACTING PROTEIN 1, MITOCHONDRIAL"/>
    <property type="match status" value="1"/>
</dbReference>
<dbReference type="Pfam" id="PF08240">
    <property type="entry name" value="ADH_N"/>
    <property type="match status" value="1"/>
</dbReference>
<dbReference type="SMART" id="SM00829">
    <property type="entry name" value="PKS_ER"/>
    <property type="match status" value="1"/>
</dbReference>
<evidence type="ECO:0000256" key="1">
    <source>
        <dbReference type="ARBA" id="ARBA00023002"/>
    </source>
</evidence>
<evidence type="ECO:0000313" key="3">
    <source>
        <dbReference type="EMBL" id="UTH14220.1"/>
    </source>
</evidence>
<dbReference type="Gene3D" id="3.40.50.720">
    <property type="entry name" value="NAD(P)-binding Rossmann-like Domain"/>
    <property type="match status" value="1"/>
</dbReference>
<dbReference type="PROSITE" id="PS01162">
    <property type="entry name" value="QOR_ZETA_CRYSTAL"/>
    <property type="match status" value="1"/>
</dbReference>
<dbReference type="PANTHER" id="PTHR11695">
    <property type="entry name" value="ALCOHOL DEHYDROGENASE RELATED"/>
    <property type="match status" value="1"/>
</dbReference>
<dbReference type="GO" id="GO:0008270">
    <property type="term" value="F:zinc ion binding"/>
    <property type="evidence" value="ECO:0007669"/>
    <property type="project" value="InterPro"/>
</dbReference>
<dbReference type="InterPro" id="IPR002364">
    <property type="entry name" value="Quin_OxRdtase/zeta-crystal_CS"/>
</dbReference>
<dbReference type="GO" id="GO:0016491">
    <property type="term" value="F:oxidoreductase activity"/>
    <property type="evidence" value="ECO:0007669"/>
    <property type="project" value="UniProtKB-KW"/>
</dbReference>
<dbReference type="EMBL" id="CP073809">
    <property type="protein sequence ID" value="UTH14220.1"/>
    <property type="molecule type" value="Genomic_DNA"/>
</dbReference>
<feature type="domain" description="Enoyl reductase (ER)" evidence="2">
    <location>
        <begin position="10"/>
        <end position="330"/>
    </location>
</feature>
<name>A0A9Q9BPC7_9STAP</name>
<protein>
    <submittedName>
        <fullName evidence="3">NADP-dependent oxidoreductase</fullName>
    </submittedName>
</protein>
<organism evidence="3 4">
    <name type="scientific">Macrococcus equipercicus</name>
    <dbReference type="NCBI Taxonomy" id="69967"/>
    <lineage>
        <taxon>Bacteria</taxon>
        <taxon>Bacillati</taxon>
        <taxon>Bacillota</taxon>
        <taxon>Bacilli</taxon>
        <taxon>Bacillales</taxon>
        <taxon>Staphylococcaceae</taxon>
        <taxon>Macrococcus</taxon>
    </lineage>
</organism>
<evidence type="ECO:0000259" key="2">
    <source>
        <dbReference type="SMART" id="SM00829"/>
    </source>
</evidence>
<dbReference type="SUPFAM" id="SSF50129">
    <property type="entry name" value="GroES-like"/>
    <property type="match status" value="1"/>
</dbReference>
<dbReference type="AlphaFoldDB" id="A0A9Q9BPC7"/>
<dbReference type="Gene3D" id="3.90.180.10">
    <property type="entry name" value="Medium-chain alcohol dehydrogenases, catalytic domain"/>
    <property type="match status" value="1"/>
</dbReference>
<dbReference type="InterPro" id="IPR050700">
    <property type="entry name" value="YIM1/Zinc_Alcohol_DH_Fams"/>
</dbReference>
<accession>A0A9Q9BPC7</accession>
<dbReference type="InterPro" id="IPR011032">
    <property type="entry name" value="GroES-like_sf"/>
</dbReference>
<dbReference type="InterPro" id="IPR036291">
    <property type="entry name" value="NAD(P)-bd_dom_sf"/>
</dbReference>
<dbReference type="Pfam" id="PF13602">
    <property type="entry name" value="ADH_zinc_N_2"/>
    <property type="match status" value="1"/>
</dbReference>
<proteinExistence type="predicted"/>
<keyword evidence="1" id="KW-0560">Oxidoreductase</keyword>
<dbReference type="Proteomes" id="UP001057381">
    <property type="component" value="Chromosome"/>
</dbReference>
<dbReference type="CDD" id="cd05289">
    <property type="entry name" value="MDR_like_2"/>
    <property type="match status" value="1"/>
</dbReference>
<dbReference type="KEGG" id="mequ:KFV11_02335"/>
<sequence length="336" mass="36642">MKAMAIEKYGRKVPLKLMELPVPKIGAHDVLVEVYAASINPVDYKLRDGQLRILRSYKMPLILGGDFAGVVKQVGMHVTKFKEGDAVYGRVEDDNYGTFAEYAVISENNLALKPESLSFVEAAAIPLAGLTAYQALTEKLHVQPGDHVLIHAGAGGVGSFAVQLGKALGGHVTTTVSSKGEALAKELGADELINYKEVDFSEPAGRFDSVFDTVGGNTTNQSFKAVKDGGHVVSIAAVPNARFAVENNLGYLRQGLFKVAAMKYEKSAKEYNAHYSYMFMHPSGEQLEYFNDLIAEGRLRPIIDRVFPFSETQKALDYVENGSTKGKVVIQMKELD</sequence>
<dbReference type="InterPro" id="IPR020843">
    <property type="entry name" value="ER"/>
</dbReference>